<evidence type="ECO:0000313" key="1">
    <source>
        <dbReference type="EMBL" id="CAG2221045.1"/>
    </source>
</evidence>
<keyword evidence="2" id="KW-1185">Reference proteome</keyword>
<protein>
    <recommendedName>
        <fullName evidence="3">Endonuclease-reverse transcriptase</fullName>
    </recommendedName>
</protein>
<dbReference type="Proteomes" id="UP000683360">
    <property type="component" value="Unassembled WGS sequence"/>
</dbReference>
<proteinExistence type="predicted"/>
<dbReference type="OrthoDB" id="6235120at2759"/>
<gene>
    <name evidence="1" type="ORF">MEDL_34481</name>
</gene>
<comment type="caution">
    <text evidence="1">The sequence shown here is derived from an EMBL/GenBank/DDBJ whole genome shotgun (WGS) entry which is preliminary data.</text>
</comment>
<reference evidence="1" key="1">
    <citation type="submission" date="2021-03" db="EMBL/GenBank/DDBJ databases">
        <authorList>
            <person name="Bekaert M."/>
        </authorList>
    </citation>
    <scope>NUCLEOTIDE SEQUENCE</scope>
</reference>
<organism evidence="1 2">
    <name type="scientific">Mytilus edulis</name>
    <name type="common">Blue mussel</name>
    <dbReference type="NCBI Taxonomy" id="6550"/>
    <lineage>
        <taxon>Eukaryota</taxon>
        <taxon>Metazoa</taxon>
        <taxon>Spiralia</taxon>
        <taxon>Lophotrochozoa</taxon>
        <taxon>Mollusca</taxon>
        <taxon>Bivalvia</taxon>
        <taxon>Autobranchia</taxon>
        <taxon>Pteriomorphia</taxon>
        <taxon>Mytilida</taxon>
        <taxon>Mytiloidea</taxon>
        <taxon>Mytilidae</taxon>
        <taxon>Mytilinae</taxon>
        <taxon>Mytilus</taxon>
    </lineage>
</organism>
<accession>A0A8S3SIQ9</accession>
<name>A0A8S3SIQ9_MYTED</name>
<dbReference type="EMBL" id="CAJPWZ010001674">
    <property type="protein sequence ID" value="CAG2221045.1"/>
    <property type="molecule type" value="Genomic_DNA"/>
</dbReference>
<sequence>MNELSRKTFDLQRLKDNKIRQKFNTEVKKRYQVLREIDDNNEYMGDNITEIWDYIKDIYTKTAEKTIEIKKKKLKKGAKNDRRNYVEELANEAEEASKRGELSVVYKITRQLCGKSRNNDAPVLSKEGKLLTTDKEKLDRWAEHFKTILNRAETNNDIPDIQPFGDALEIDTEAVCKDEIQKAIRQLKNGKAPGIDNISAELLKSDIESTSELLHYIFTNIWIDDRQTPDFSNLCLVKVCTYSVLPCFTDWLLVGV</sequence>
<evidence type="ECO:0000313" key="2">
    <source>
        <dbReference type="Proteomes" id="UP000683360"/>
    </source>
</evidence>
<evidence type="ECO:0008006" key="3">
    <source>
        <dbReference type="Google" id="ProtNLM"/>
    </source>
</evidence>
<dbReference type="AlphaFoldDB" id="A0A8S3SIQ9"/>